<proteinExistence type="predicted"/>
<organism evidence="1 2">
    <name type="scientific">Moraxella pluranimalium</name>
    <dbReference type="NCBI Taxonomy" id="470453"/>
    <lineage>
        <taxon>Bacteria</taxon>
        <taxon>Pseudomonadati</taxon>
        <taxon>Pseudomonadota</taxon>
        <taxon>Gammaproteobacteria</taxon>
        <taxon>Moraxellales</taxon>
        <taxon>Moraxellaceae</taxon>
        <taxon>Moraxella</taxon>
    </lineage>
</organism>
<dbReference type="RefSeq" id="WP_078255030.1">
    <property type="nucleotide sequence ID" value="NZ_MUYU01000036.1"/>
</dbReference>
<accession>A0A1T0CE06</accession>
<dbReference type="Pfam" id="PF05704">
    <property type="entry name" value="Caps_synth"/>
    <property type="match status" value="1"/>
</dbReference>
<dbReference type="InterPro" id="IPR029044">
    <property type="entry name" value="Nucleotide-diphossugar_trans"/>
</dbReference>
<dbReference type="SUPFAM" id="SSF53448">
    <property type="entry name" value="Nucleotide-diphospho-sugar transferases"/>
    <property type="match status" value="1"/>
</dbReference>
<gene>
    <name evidence="1" type="ORF">B0680_10415</name>
</gene>
<dbReference type="OrthoDB" id="9802881at2"/>
<dbReference type="GO" id="GO:0016757">
    <property type="term" value="F:glycosyltransferase activity"/>
    <property type="evidence" value="ECO:0007669"/>
    <property type="project" value="InterPro"/>
</dbReference>
<keyword evidence="2" id="KW-1185">Reference proteome</keyword>
<comment type="caution">
    <text evidence="1">The sequence shown here is derived from an EMBL/GenBank/DDBJ whole genome shotgun (WGS) entry which is preliminary data.</text>
</comment>
<reference evidence="1 2" key="1">
    <citation type="submission" date="2017-02" db="EMBL/GenBank/DDBJ databases">
        <title>Draft genome sequence of Moraxella pluranimalium CCUG 54913T type strain.</title>
        <authorList>
            <person name="Salva-Serra F."/>
            <person name="Engstrom-Jakobsson H."/>
            <person name="Thorell K."/>
            <person name="Jaen-Luchoro D."/>
            <person name="Gonzales-Siles L."/>
            <person name="Karlsson R."/>
            <person name="Yazdan S."/>
            <person name="Boulund F."/>
            <person name="Johnning A."/>
            <person name="Engstrand L."/>
            <person name="Kristiansson E."/>
            <person name="Moore E."/>
        </authorList>
    </citation>
    <scope>NUCLEOTIDE SEQUENCE [LARGE SCALE GENOMIC DNA]</scope>
    <source>
        <strain evidence="1 2">CCUG 54913</strain>
    </source>
</reference>
<dbReference type="Proteomes" id="UP000189800">
    <property type="component" value="Unassembled WGS sequence"/>
</dbReference>
<evidence type="ECO:0000313" key="1">
    <source>
        <dbReference type="EMBL" id="OOS20565.1"/>
    </source>
</evidence>
<name>A0A1T0CE06_9GAMM</name>
<protein>
    <submittedName>
        <fullName evidence="1">Capsular biosynthesis protein</fullName>
    </submittedName>
</protein>
<dbReference type="STRING" id="470453.B0680_10415"/>
<dbReference type="Gene3D" id="3.90.550.20">
    <property type="match status" value="1"/>
</dbReference>
<evidence type="ECO:0000313" key="2">
    <source>
        <dbReference type="Proteomes" id="UP000189800"/>
    </source>
</evidence>
<dbReference type="AlphaFoldDB" id="A0A1T0CE06"/>
<sequence>MSELNFSICPEKQKLDKLCRHPYRLFYYGFTPRPKRKQRNYEVDIAQKTQVAQDWRRFLTAYFNQQLDCFDIRAKKNLGTDKIIWQYWGQGFDGELPLMVQLCFASIDQHKGDYQVIRLCDQTIADYLDLPKFVWEKRQNPEFKHAFFADLLRLALLKAYGGIWADATILLTAPIDHKIAEQDFFMYGRNLEADNKEFWQNFNADYFGWHEKHYVNVLNSFIVAKKDNERLSHCLQIMLNFWHTQNHIPHYFFFQIMYDVLTKEFMQNQQLSIDDTLPHQLISIINDPFDADKYRQITENINIHKMTYITNVQPGSYYEYLLNIYK</sequence>
<dbReference type="EMBL" id="MUYU01000036">
    <property type="protein sequence ID" value="OOS20565.1"/>
    <property type="molecule type" value="Genomic_DNA"/>
</dbReference>
<dbReference type="InterPro" id="IPR008441">
    <property type="entry name" value="AfumC-like_glycosyl_Trfase"/>
</dbReference>